<reference evidence="3" key="2">
    <citation type="submission" date="2015-01" db="EMBL/GenBank/DDBJ databases">
        <title>Evolutionary Origins and Diversification of the Mycorrhizal Mutualists.</title>
        <authorList>
            <consortium name="DOE Joint Genome Institute"/>
            <consortium name="Mycorrhizal Genomics Consortium"/>
            <person name="Kohler A."/>
            <person name="Kuo A."/>
            <person name="Nagy L.G."/>
            <person name="Floudas D."/>
            <person name="Copeland A."/>
            <person name="Barry K.W."/>
            <person name="Cichocki N."/>
            <person name="Veneault-Fourrey C."/>
            <person name="LaButti K."/>
            <person name="Lindquist E.A."/>
            <person name="Lipzen A."/>
            <person name="Lundell T."/>
            <person name="Morin E."/>
            <person name="Murat C."/>
            <person name="Riley R."/>
            <person name="Ohm R."/>
            <person name="Sun H."/>
            <person name="Tunlid A."/>
            <person name="Henrissat B."/>
            <person name="Grigoriev I.V."/>
            <person name="Hibbett D.S."/>
            <person name="Martin F."/>
        </authorList>
    </citation>
    <scope>NUCLEOTIDE SEQUENCE [LARGE SCALE GENOMIC DNA]</scope>
    <source>
        <strain evidence="3">Marx 270</strain>
    </source>
</reference>
<dbReference type="Proteomes" id="UP000054217">
    <property type="component" value="Unassembled WGS sequence"/>
</dbReference>
<feature type="non-terminal residue" evidence="2">
    <location>
        <position position="1"/>
    </location>
</feature>
<proteinExistence type="predicted"/>
<feature type="non-terminal residue" evidence="2">
    <location>
        <position position="200"/>
    </location>
</feature>
<feature type="compositionally biased region" description="Polar residues" evidence="1">
    <location>
        <begin position="31"/>
        <end position="41"/>
    </location>
</feature>
<dbReference type="Gene3D" id="3.10.129.10">
    <property type="entry name" value="Hotdog Thioesterase"/>
    <property type="match status" value="1"/>
</dbReference>
<feature type="region of interest" description="Disordered" evidence="1">
    <location>
        <begin position="1"/>
        <end position="46"/>
    </location>
</feature>
<evidence type="ECO:0000313" key="2">
    <source>
        <dbReference type="EMBL" id="KIO10616.1"/>
    </source>
</evidence>
<sequence>LQAAFRNPSSPFHIPPGETGPASPDDPPPSCETNRFDLQQDTDPHGALPAERAEKAREALISMGCDADTLWEQSIVWGYHDAFRQDFLRLLLTGRMQWAMKLGDILGGRERVDAMLAGKGVSLILKSININFRKPVTFPDTLLVGHKAIVSSSRTQFLLNAVLYSYAQQKVVADAEGVIVWYDYDRLKKCDPGDVVWRAL</sequence>
<dbReference type="EMBL" id="KN831951">
    <property type="protein sequence ID" value="KIO10616.1"/>
    <property type="molecule type" value="Genomic_DNA"/>
</dbReference>
<accession>A0A0C3PNZ8</accession>
<evidence type="ECO:0000313" key="3">
    <source>
        <dbReference type="Proteomes" id="UP000054217"/>
    </source>
</evidence>
<protein>
    <recommendedName>
        <fullName evidence="4">Thioesterase domain-containing protein</fullName>
    </recommendedName>
</protein>
<organism evidence="2 3">
    <name type="scientific">Pisolithus tinctorius Marx 270</name>
    <dbReference type="NCBI Taxonomy" id="870435"/>
    <lineage>
        <taxon>Eukaryota</taxon>
        <taxon>Fungi</taxon>
        <taxon>Dikarya</taxon>
        <taxon>Basidiomycota</taxon>
        <taxon>Agaricomycotina</taxon>
        <taxon>Agaricomycetes</taxon>
        <taxon>Agaricomycetidae</taxon>
        <taxon>Boletales</taxon>
        <taxon>Sclerodermatineae</taxon>
        <taxon>Pisolithaceae</taxon>
        <taxon>Pisolithus</taxon>
    </lineage>
</organism>
<name>A0A0C3PNZ8_PISTI</name>
<reference evidence="2 3" key="1">
    <citation type="submission" date="2014-04" db="EMBL/GenBank/DDBJ databases">
        <authorList>
            <consortium name="DOE Joint Genome Institute"/>
            <person name="Kuo A."/>
            <person name="Kohler A."/>
            <person name="Costa M.D."/>
            <person name="Nagy L.G."/>
            <person name="Floudas D."/>
            <person name="Copeland A."/>
            <person name="Barry K.W."/>
            <person name="Cichocki N."/>
            <person name="Veneault-Fourrey C."/>
            <person name="LaButti K."/>
            <person name="Lindquist E.A."/>
            <person name="Lipzen A."/>
            <person name="Lundell T."/>
            <person name="Morin E."/>
            <person name="Murat C."/>
            <person name="Sun H."/>
            <person name="Tunlid A."/>
            <person name="Henrissat B."/>
            <person name="Grigoriev I.V."/>
            <person name="Hibbett D.S."/>
            <person name="Martin F."/>
            <person name="Nordberg H.P."/>
            <person name="Cantor M.N."/>
            <person name="Hua S.X."/>
        </authorList>
    </citation>
    <scope>NUCLEOTIDE SEQUENCE [LARGE SCALE GENOMIC DNA]</scope>
    <source>
        <strain evidence="2 3">Marx 270</strain>
    </source>
</reference>
<keyword evidence="3" id="KW-1185">Reference proteome</keyword>
<dbReference type="OrthoDB" id="5538558at2759"/>
<dbReference type="InParanoid" id="A0A0C3PNZ8"/>
<gene>
    <name evidence="2" type="ORF">M404DRAFT_60521</name>
</gene>
<evidence type="ECO:0000256" key="1">
    <source>
        <dbReference type="SAM" id="MobiDB-lite"/>
    </source>
</evidence>
<evidence type="ECO:0008006" key="4">
    <source>
        <dbReference type="Google" id="ProtNLM"/>
    </source>
</evidence>
<dbReference type="AlphaFoldDB" id="A0A0C3PNZ8"/>
<dbReference type="Pfam" id="PF13279">
    <property type="entry name" value="4HBT_2"/>
    <property type="match status" value="1"/>
</dbReference>
<dbReference type="HOGENOM" id="CLU_078553_0_0_1"/>
<dbReference type="SUPFAM" id="SSF54637">
    <property type="entry name" value="Thioesterase/thiol ester dehydrase-isomerase"/>
    <property type="match status" value="1"/>
</dbReference>
<dbReference type="InterPro" id="IPR029069">
    <property type="entry name" value="HotDog_dom_sf"/>
</dbReference>